<dbReference type="GO" id="GO:0018114">
    <property type="term" value="F:threonine racemase activity"/>
    <property type="evidence" value="ECO:0007669"/>
    <property type="project" value="TreeGrafter"/>
</dbReference>
<feature type="domain" description="Tryptophan synthase beta chain-like PALP" evidence="5">
    <location>
        <begin position="16"/>
        <end position="304"/>
    </location>
</feature>
<dbReference type="Pfam" id="PF00291">
    <property type="entry name" value="PALP"/>
    <property type="match status" value="1"/>
</dbReference>
<evidence type="ECO:0000313" key="6">
    <source>
        <dbReference type="EMBL" id="RST87189.1"/>
    </source>
</evidence>
<evidence type="ECO:0000256" key="2">
    <source>
        <dbReference type="ARBA" id="ARBA00010869"/>
    </source>
</evidence>
<dbReference type="FunFam" id="3.40.50.1100:FF:000007">
    <property type="entry name" value="L-threonine dehydratase catabolic TdcB"/>
    <property type="match status" value="1"/>
</dbReference>
<dbReference type="GO" id="GO:0000287">
    <property type="term" value="F:magnesium ion binding"/>
    <property type="evidence" value="ECO:0007669"/>
    <property type="project" value="TreeGrafter"/>
</dbReference>
<keyword evidence="3" id="KW-0663">Pyridoxal phosphate</keyword>
<name>A0A3R9YU75_9HYPH</name>
<dbReference type="SUPFAM" id="SSF53686">
    <property type="entry name" value="Tryptophan synthase beta subunit-like PLP-dependent enzymes"/>
    <property type="match status" value="1"/>
</dbReference>
<dbReference type="InterPro" id="IPR036052">
    <property type="entry name" value="TrpB-like_PALP_sf"/>
</dbReference>
<proteinExistence type="inferred from homology"/>
<protein>
    <submittedName>
        <fullName evidence="6">Pyridoxal-phosphate dependent enzyme</fullName>
    </submittedName>
</protein>
<dbReference type="GO" id="GO:0070179">
    <property type="term" value="P:D-serine biosynthetic process"/>
    <property type="evidence" value="ECO:0007669"/>
    <property type="project" value="TreeGrafter"/>
</dbReference>
<accession>A0A3R9YU75</accession>
<dbReference type="InterPro" id="IPR001926">
    <property type="entry name" value="TrpB-like_PALP"/>
</dbReference>
<evidence type="ECO:0000313" key="7">
    <source>
        <dbReference type="Proteomes" id="UP000278398"/>
    </source>
</evidence>
<dbReference type="Proteomes" id="UP000278398">
    <property type="component" value="Unassembled WGS sequence"/>
</dbReference>
<reference evidence="6 7" key="1">
    <citation type="submission" date="2018-12" db="EMBL/GenBank/DDBJ databases">
        <title>Mesorhizobium carbonis sp. nov., isolated from coal mine water.</title>
        <authorList>
            <person name="Xin W."/>
            <person name="Xu Z."/>
            <person name="Xiang F."/>
            <person name="Zhang J."/>
            <person name="Xi L."/>
            <person name="Liu J."/>
        </authorList>
    </citation>
    <scope>NUCLEOTIDE SEQUENCE [LARGE SCALE GENOMIC DNA]</scope>
    <source>
        <strain evidence="6 7">B2.3</strain>
    </source>
</reference>
<dbReference type="PANTHER" id="PTHR43050:SF1">
    <property type="entry name" value="SERINE RACEMASE"/>
    <property type="match status" value="1"/>
</dbReference>
<evidence type="ECO:0000256" key="4">
    <source>
        <dbReference type="ARBA" id="ARBA00023239"/>
    </source>
</evidence>
<dbReference type="GO" id="GO:0030170">
    <property type="term" value="F:pyridoxal phosphate binding"/>
    <property type="evidence" value="ECO:0007669"/>
    <property type="project" value="TreeGrafter"/>
</dbReference>
<dbReference type="OrthoDB" id="9811476at2"/>
<dbReference type="GO" id="GO:0030378">
    <property type="term" value="F:serine racemase activity"/>
    <property type="evidence" value="ECO:0007669"/>
    <property type="project" value="TreeGrafter"/>
</dbReference>
<dbReference type="GO" id="GO:0005524">
    <property type="term" value="F:ATP binding"/>
    <property type="evidence" value="ECO:0007669"/>
    <property type="project" value="TreeGrafter"/>
</dbReference>
<dbReference type="GO" id="GO:0003941">
    <property type="term" value="F:L-serine ammonia-lyase activity"/>
    <property type="evidence" value="ECO:0007669"/>
    <property type="project" value="TreeGrafter"/>
</dbReference>
<comment type="caution">
    <text evidence="6">The sequence shown here is derived from an EMBL/GenBank/DDBJ whole genome shotgun (WGS) entry which is preliminary data.</text>
</comment>
<dbReference type="InterPro" id="IPR054856">
    <property type="entry name" value="BHydaspDhtse"/>
</dbReference>
<dbReference type="AlphaFoldDB" id="A0A3R9YU75"/>
<dbReference type="FunFam" id="3.40.50.1100:FF:000005">
    <property type="entry name" value="Threonine dehydratase catabolic"/>
    <property type="match status" value="1"/>
</dbReference>
<evidence type="ECO:0000256" key="3">
    <source>
        <dbReference type="ARBA" id="ARBA00022898"/>
    </source>
</evidence>
<dbReference type="RefSeq" id="WP_126698750.1">
    <property type="nucleotide sequence ID" value="NZ_RWKW01000025.1"/>
</dbReference>
<keyword evidence="7" id="KW-1185">Reference proteome</keyword>
<sequence length="316" mass="33472">MQFPTFDDLLAAHERIRPHVHHTPVLTSTHFDRLTGARLFFKCENLQKIGAFKARGACNAVFGLSEEQAARGVLTHSSGNHGQALAYAAAKRGIPATIVMPETSAKPKLDAVRGYGGRVVTCAPGTKAREEAVATERARTGAEIVHPYADARVIAGQGTCARELIEEAGPLDAIVAPVGGGGLVAGICVAVAGMAPRTLVFAAEPANADDAFRSKRAGRLIEDDAPQTIADGLRASLKPITFHYVASAVEDVLTVTEDEIVAAMRLVWERMKIVIEPSSAVAVAVVMKNAHRFTGQKVGIIVTGGNVDLDRLPWMA</sequence>
<dbReference type="PANTHER" id="PTHR43050">
    <property type="entry name" value="SERINE / THREONINE RACEMASE FAMILY MEMBER"/>
    <property type="match status" value="1"/>
</dbReference>
<comment type="cofactor">
    <cofactor evidence="1">
        <name>pyridoxal 5'-phosphate</name>
        <dbReference type="ChEBI" id="CHEBI:597326"/>
    </cofactor>
</comment>
<evidence type="ECO:0000259" key="5">
    <source>
        <dbReference type="Pfam" id="PF00291"/>
    </source>
</evidence>
<dbReference type="EMBL" id="RWKW01000025">
    <property type="protein sequence ID" value="RST87189.1"/>
    <property type="molecule type" value="Genomic_DNA"/>
</dbReference>
<dbReference type="CDD" id="cd01562">
    <property type="entry name" value="Thr-dehyd"/>
    <property type="match status" value="1"/>
</dbReference>
<evidence type="ECO:0000256" key="1">
    <source>
        <dbReference type="ARBA" id="ARBA00001933"/>
    </source>
</evidence>
<organism evidence="6 7">
    <name type="scientific">Aquibium carbonis</name>
    <dbReference type="NCBI Taxonomy" id="2495581"/>
    <lineage>
        <taxon>Bacteria</taxon>
        <taxon>Pseudomonadati</taxon>
        <taxon>Pseudomonadota</taxon>
        <taxon>Alphaproteobacteria</taxon>
        <taxon>Hyphomicrobiales</taxon>
        <taxon>Phyllobacteriaceae</taxon>
        <taxon>Aquibium</taxon>
    </lineage>
</organism>
<keyword evidence="4" id="KW-0456">Lyase</keyword>
<dbReference type="NCBIfam" id="NF045641">
    <property type="entry name" value="BHydaspDhtseBhcB"/>
    <property type="match status" value="1"/>
</dbReference>
<dbReference type="Gene3D" id="3.40.50.1100">
    <property type="match status" value="2"/>
</dbReference>
<comment type="similarity">
    <text evidence="2">Belongs to the serine/threonine dehydratase family.</text>
</comment>
<gene>
    <name evidence="6" type="ORF">EJC49_07025</name>
</gene>